<keyword evidence="2" id="KW-0274">FAD</keyword>
<dbReference type="PANTHER" id="PTHR11748:SF103">
    <property type="entry name" value="GLYCOLATE OXIDASE SUBUNIT GLCE"/>
    <property type="match status" value="1"/>
</dbReference>
<dbReference type="PANTHER" id="PTHR11748">
    <property type="entry name" value="D-LACTATE DEHYDROGENASE"/>
    <property type="match status" value="1"/>
</dbReference>
<dbReference type="SUPFAM" id="SSF56176">
    <property type="entry name" value="FAD-binding/transporter-associated domain-like"/>
    <property type="match status" value="1"/>
</dbReference>
<dbReference type="InterPro" id="IPR006094">
    <property type="entry name" value="Oxid_FAD_bind_N"/>
</dbReference>
<comment type="caution">
    <text evidence="4">The sequence shown here is derived from an EMBL/GenBank/DDBJ whole genome shotgun (WGS) entry which is preliminary data.</text>
</comment>
<dbReference type="GO" id="GO:0071949">
    <property type="term" value="F:FAD binding"/>
    <property type="evidence" value="ECO:0007669"/>
    <property type="project" value="InterPro"/>
</dbReference>
<evidence type="ECO:0000256" key="2">
    <source>
        <dbReference type="ARBA" id="ARBA00022827"/>
    </source>
</evidence>
<dbReference type="SUPFAM" id="SSF55103">
    <property type="entry name" value="FAD-linked oxidases, C-terminal domain"/>
    <property type="match status" value="1"/>
</dbReference>
<dbReference type="Pfam" id="PF01565">
    <property type="entry name" value="FAD_binding_4"/>
    <property type="match status" value="1"/>
</dbReference>
<accession>A0AA43ZG69</accession>
<dbReference type="NCBIfam" id="NF008439">
    <property type="entry name" value="PRK11282.1"/>
    <property type="match status" value="1"/>
</dbReference>
<name>A0AA43ZG69_9HYPH</name>
<proteinExistence type="predicted"/>
<reference evidence="4" key="1">
    <citation type="submission" date="2020-03" db="EMBL/GenBank/DDBJ databases">
        <title>Ferranicluibacter endophyticum gen. nov., sp. nov., a new genus isolated from Rubus ulmifolius Schott. stem.</title>
        <authorList>
            <person name="Roca-Couso R."/>
            <person name="Flores-Felix J.D."/>
            <person name="Igual J.M."/>
            <person name="Rivas R."/>
        </authorList>
    </citation>
    <scope>NUCLEOTIDE SEQUENCE</scope>
    <source>
        <strain evidence="4">CRRU44</strain>
    </source>
</reference>
<keyword evidence="1" id="KW-0285">Flavoprotein</keyword>
<dbReference type="InterPro" id="IPR016164">
    <property type="entry name" value="FAD-linked_Oxase-like_C"/>
</dbReference>
<dbReference type="Proteomes" id="UP001155840">
    <property type="component" value="Unassembled WGS sequence"/>
</dbReference>
<keyword evidence="4" id="KW-0560">Oxidoreductase</keyword>
<dbReference type="Gene3D" id="3.30.465.10">
    <property type="match status" value="1"/>
</dbReference>
<evidence type="ECO:0000313" key="4">
    <source>
        <dbReference type="EMBL" id="NHT77263.1"/>
    </source>
</evidence>
<protein>
    <submittedName>
        <fullName evidence="4">Glycolate oxidase subunit GlcE</fullName>
        <ecNumber evidence="4">1.1.99.14</ecNumber>
    </submittedName>
</protein>
<dbReference type="GO" id="GO:0019154">
    <property type="term" value="F:glycolate dehydrogenase activity"/>
    <property type="evidence" value="ECO:0007669"/>
    <property type="project" value="UniProtKB-EC"/>
</dbReference>
<dbReference type="InterPro" id="IPR016169">
    <property type="entry name" value="FAD-bd_PCMH_sub2"/>
</dbReference>
<evidence type="ECO:0000259" key="3">
    <source>
        <dbReference type="PROSITE" id="PS51387"/>
    </source>
</evidence>
<dbReference type="AlphaFoldDB" id="A0AA43ZG69"/>
<organism evidence="4 5">
    <name type="scientific">Ferranicluibacter rubi</name>
    <dbReference type="NCBI Taxonomy" id="2715133"/>
    <lineage>
        <taxon>Bacteria</taxon>
        <taxon>Pseudomonadati</taxon>
        <taxon>Pseudomonadota</taxon>
        <taxon>Alphaproteobacteria</taxon>
        <taxon>Hyphomicrobiales</taxon>
        <taxon>Rhizobiaceae</taxon>
        <taxon>Ferranicluibacter</taxon>
    </lineage>
</organism>
<gene>
    <name evidence="4" type="primary">glcE</name>
    <name evidence="4" type="ORF">G8E10_16235</name>
</gene>
<dbReference type="InterPro" id="IPR036318">
    <property type="entry name" value="FAD-bd_PCMH-like_sf"/>
</dbReference>
<feature type="domain" description="FAD-binding PCMH-type" evidence="3">
    <location>
        <begin position="1"/>
        <end position="182"/>
    </location>
</feature>
<evidence type="ECO:0000256" key="1">
    <source>
        <dbReference type="ARBA" id="ARBA00022630"/>
    </source>
</evidence>
<dbReference type="RefSeq" id="WP_110801368.1">
    <property type="nucleotide sequence ID" value="NZ_JAANCM010000008.1"/>
</dbReference>
<evidence type="ECO:0000313" key="5">
    <source>
        <dbReference type="Proteomes" id="UP001155840"/>
    </source>
</evidence>
<dbReference type="EC" id="1.1.99.14" evidence="4"/>
<dbReference type="InterPro" id="IPR016166">
    <property type="entry name" value="FAD-bd_PCMH"/>
</dbReference>
<keyword evidence="5" id="KW-1185">Reference proteome</keyword>
<dbReference type="EMBL" id="JAANCM010000008">
    <property type="protein sequence ID" value="NHT77263.1"/>
    <property type="molecule type" value="Genomic_DNA"/>
</dbReference>
<dbReference type="PROSITE" id="PS51387">
    <property type="entry name" value="FAD_PCMH"/>
    <property type="match status" value="1"/>
</dbReference>
<sequence length="414" mass="42823">MNDVHHPQSEAEACDLIRQAASNGTALSLIGGNTRAGLGNRVSAGVVLCSTGLAGIVAYEPGEMVMTARSGTTLSEIEAALSANNQMLAFEPLDHRGIMGTQGEPTIGGVFLSNASGPRRLSAGAARDSLLGIRFVNGRGEAIRAGGRVMKNVTGLDLVKLLAGSHGTLGFVTEVTFRVLPRPESEATIVLCGLDDATATRAMAAAMAQPADVSGAAHIPQGLAQTLPDAVGKTGAVTALRLEGLSASVTVRAASLAARLSAFAPVATVEQAASTRLWRAIRDVTPLQALQDRPLWRVSVAPTAGHRLIATLRQHADVDALYDWQGGLVWLQIGGEPQADVLRRTIAAVGGGHATLMRASDVQRAGISAFEPQPVPIAALSARIKAKLDLAGIFSPGRMTPDAGANMRIVDRTG</sequence>